<proteinExistence type="predicted"/>
<organism evidence="2 3">
    <name type="scientific">SAR86 cluster bacterium</name>
    <dbReference type="NCBI Taxonomy" id="2030880"/>
    <lineage>
        <taxon>Bacteria</taxon>
        <taxon>Pseudomonadati</taxon>
        <taxon>Pseudomonadota</taxon>
        <taxon>Gammaproteobacteria</taxon>
        <taxon>SAR86 cluster</taxon>
    </lineage>
</organism>
<keyword evidence="1" id="KW-1133">Transmembrane helix</keyword>
<reference evidence="2" key="1">
    <citation type="submission" date="2020-05" db="EMBL/GenBank/DDBJ databases">
        <title>Sulfur intermediates as new biogeochemical hubs in an aquatic model microbial ecosystem.</title>
        <authorList>
            <person name="Vigneron A."/>
        </authorList>
    </citation>
    <scope>NUCLEOTIDE SEQUENCE</scope>
    <source>
        <strain evidence="2">Bin.250</strain>
    </source>
</reference>
<evidence type="ECO:0000313" key="3">
    <source>
        <dbReference type="Proteomes" id="UP000754644"/>
    </source>
</evidence>
<keyword evidence="1" id="KW-0812">Transmembrane</keyword>
<feature type="non-terminal residue" evidence="2">
    <location>
        <position position="1"/>
    </location>
</feature>
<evidence type="ECO:0000313" key="2">
    <source>
        <dbReference type="EMBL" id="NQV64415.1"/>
    </source>
</evidence>
<keyword evidence="1" id="KW-0472">Membrane</keyword>
<evidence type="ECO:0000256" key="1">
    <source>
        <dbReference type="SAM" id="Phobius"/>
    </source>
</evidence>
<protein>
    <submittedName>
        <fullName evidence="2">DUF599 family protein</fullName>
    </submittedName>
</protein>
<name>A0A972VUD0_9GAMM</name>
<dbReference type="Pfam" id="PF04654">
    <property type="entry name" value="DUF599"/>
    <property type="match status" value="1"/>
</dbReference>
<dbReference type="Proteomes" id="UP000754644">
    <property type="component" value="Unassembled WGS sequence"/>
</dbReference>
<dbReference type="AlphaFoldDB" id="A0A972VUD0"/>
<comment type="caution">
    <text evidence="2">The sequence shown here is derived from an EMBL/GenBank/DDBJ whole genome shotgun (WGS) entry which is preliminary data.</text>
</comment>
<dbReference type="EMBL" id="JABMOJ010000125">
    <property type="protein sequence ID" value="NQV64415.1"/>
    <property type="molecule type" value="Genomic_DNA"/>
</dbReference>
<accession>A0A972VUD0</accession>
<sequence length="43" mass="5143">FCLAMVFWLIHPYIFMVMSTVTIMILAQREFYSKAVRSLERSL</sequence>
<feature type="transmembrane region" description="Helical" evidence="1">
    <location>
        <begin position="6"/>
        <end position="27"/>
    </location>
</feature>
<gene>
    <name evidence="2" type="ORF">HQ497_03525</name>
</gene>
<dbReference type="InterPro" id="IPR006747">
    <property type="entry name" value="DUF599"/>
</dbReference>